<evidence type="ECO:0000256" key="2">
    <source>
        <dbReference type="ARBA" id="ARBA00022490"/>
    </source>
</evidence>
<dbReference type="Gene3D" id="1.10.10.10">
    <property type="entry name" value="Winged helix-like DNA-binding domain superfamily/Winged helix DNA-binding domain"/>
    <property type="match status" value="1"/>
</dbReference>
<keyword evidence="4" id="KW-0479">Metal-binding</keyword>
<dbReference type="NCBIfam" id="TIGR00501">
    <property type="entry name" value="met_pdase_II"/>
    <property type="match status" value="1"/>
</dbReference>
<dbReference type="InterPro" id="IPR002468">
    <property type="entry name" value="Pept_M24A_MAP2"/>
</dbReference>
<accession>A0ABQ7HYJ6</accession>
<dbReference type="InterPro" id="IPR050247">
    <property type="entry name" value="Met_Aminopeptidase_Type2"/>
</dbReference>
<dbReference type="Proteomes" id="UP001516464">
    <property type="component" value="Unassembled WGS sequence"/>
</dbReference>
<dbReference type="SUPFAM" id="SSF46785">
    <property type="entry name" value="Winged helix' DNA-binding domain"/>
    <property type="match status" value="1"/>
</dbReference>
<name>A0ABQ7HYJ6_9MICR</name>
<feature type="domain" description="Peptidase M24" evidence="6">
    <location>
        <begin position="28"/>
        <end position="225"/>
    </location>
</feature>
<proteinExistence type="predicted"/>
<comment type="caution">
    <text evidence="7">The sequence shown here is derived from an EMBL/GenBank/DDBJ whole genome shotgun (WGS) entry which is preliminary data.</text>
</comment>
<dbReference type="SUPFAM" id="SSF55920">
    <property type="entry name" value="Creatinase/aminopeptidase"/>
    <property type="match status" value="1"/>
</dbReference>
<keyword evidence="8" id="KW-1185">Reference proteome</keyword>
<dbReference type="EMBL" id="SBIQ01000114">
    <property type="protein sequence ID" value="KAF7683209.1"/>
    <property type="molecule type" value="Genomic_DNA"/>
</dbReference>
<gene>
    <name evidence="7" type="primary">MAP2</name>
    <name evidence="7" type="ORF">TCON_1579</name>
</gene>
<keyword evidence="3" id="KW-0645">Protease</keyword>
<evidence type="ECO:0000256" key="5">
    <source>
        <dbReference type="ARBA" id="ARBA00022801"/>
    </source>
</evidence>
<dbReference type="Pfam" id="PF00557">
    <property type="entry name" value="Peptidase_M24"/>
    <property type="match status" value="1"/>
</dbReference>
<dbReference type="PROSITE" id="PS01202">
    <property type="entry name" value="MAP_2"/>
    <property type="match status" value="1"/>
</dbReference>
<dbReference type="InterPro" id="IPR000994">
    <property type="entry name" value="Pept_M24"/>
</dbReference>
<reference evidence="7 8" key="1">
    <citation type="submission" date="2019-01" db="EMBL/GenBank/DDBJ databases">
        <title>Genomes sequencing and comparative genomics of infectious freshwater microsporidia, Cucumispora dikerogammari and Thelohania contejeani.</title>
        <authorList>
            <person name="Cormier A."/>
            <person name="Giraud I."/>
            <person name="Wattier R."/>
            <person name="Teixeira M."/>
            <person name="Grandjean F."/>
            <person name="Rigaud T."/>
            <person name="Cordaux R."/>
        </authorList>
    </citation>
    <scope>NUCLEOTIDE SEQUENCE [LARGE SCALE GENOMIC DNA]</scope>
    <source>
        <strain evidence="7">T1</strain>
        <tissue evidence="7">Spores</tissue>
    </source>
</reference>
<dbReference type="InterPro" id="IPR036390">
    <property type="entry name" value="WH_DNA-bd_sf"/>
</dbReference>
<dbReference type="GO" id="GO:0004177">
    <property type="term" value="F:aminopeptidase activity"/>
    <property type="evidence" value="ECO:0007669"/>
    <property type="project" value="UniProtKB-KW"/>
</dbReference>
<dbReference type="PANTHER" id="PTHR45777:SF2">
    <property type="entry name" value="METHIONINE AMINOPEPTIDASE 2"/>
    <property type="match status" value="1"/>
</dbReference>
<keyword evidence="5" id="KW-0378">Hydrolase</keyword>
<protein>
    <submittedName>
        <fullName evidence="7">Methionine aminopeptidase 2</fullName>
    </submittedName>
</protein>
<dbReference type="InterPro" id="IPR018349">
    <property type="entry name" value="Pept_M24A_MAP2_BS"/>
</dbReference>
<organism evidence="7 8">
    <name type="scientific">Astathelohania contejeani</name>
    <dbReference type="NCBI Taxonomy" id="164912"/>
    <lineage>
        <taxon>Eukaryota</taxon>
        <taxon>Fungi</taxon>
        <taxon>Fungi incertae sedis</taxon>
        <taxon>Microsporidia</taxon>
        <taxon>Astathelohaniidae</taxon>
        <taxon>Astathelohania</taxon>
    </lineage>
</organism>
<evidence type="ECO:0000313" key="8">
    <source>
        <dbReference type="Proteomes" id="UP001516464"/>
    </source>
</evidence>
<sequence length="340" mass="37653">MPSLLINDTNPLPIEFLESSKESSIIQKARRAAEAHRRIRYKLHQILRPGITLQEIVETVRDATRILLKGERMDGLGFPCGVSLNDCAAHYTCNPGDSPIVLGEKDVLKIDYGTHVDGRIMDSAFTVAFDPAYEPLLKASKEATEAGIKYAGIDVRVCDIGREIEEVIKSYEIELNGKIIPILPVDNLNGHSISQYKIHDGISIPCINNGDKEKLKGNTFYAIETFASTGNGHVINGPNCSHYMINEKKSAKVSNPNNKKVLDCILKKVGTLPFSPFYLDDVLGMPTSCLPNVRSLAILKILEPYPPLHDIKGSYVSQFEHTIFIDSKGIKENLTKGDDY</sequence>
<evidence type="ECO:0000259" key="6">
    <source>
        <dbReference type="Pfam" id="PF00557"/>
    </source>
</evidence>
<keyword evidence="1 7" id="KW-0031">Aminopeptidase</keyword>
<evidence type="ECO:0000256" key="4">
    <source>
        <dbReference type="ARBA" id="ARBA00022723"/>
    </source>
</evidence>
<keyword evidence="2" id="KW-0963">Cytoplasm</keyword>
<evidence type="ECO:0000256" key="3">
    <source>
        <dbReference type="ARBA" id="ARBA00022670"/>
    </source>
</evidence>
<dbReference type="InterPro" id="IPR036005">
    <property type="entry name" value="Creatinase/aminopeptidase-like"/>
</dbReference>
<evidence type="ECO:0000256" key="1">
    <source>
        <dbReference type="ARBA" id="ARBA00022438"/>
    </source>
</evidence>
<evidence type="ECO:0000313" key="7">
    <source>
        <dbReference type="EMBL" id="KAF7683209.1"/>
    </source>
</evidence>
<dbReference type="InterPro" id="IPR036388">
    <property type="entry name" value="WH-like_DNA-bd_sf"/>
</dbReference>
<dbReference type="PANTHER" id="PTHR45777">
    <property type="entry name" value="METHIONINE AMINOPEPTIDASE 2"/>
    <property type="match status" value="1"/>
</dbReference>
<dbReference type="Gene3D" id="3.90.230.10">
    <property type="entry name" value="Creatinase/methionine aminopeptidase superfamily"/>
    <property type="match status" value="1"/>
</dbReference>